<reference evidence="1" key="1">
    <citation type="submission" date="2021-02" db="EMBL/GenBank/DDBJ databases">
        <authorList>
            <person name="Nowell W R."/>
        </authorList>
    </citation>
    <scope>NUCLEOTIDE SEQUENCE</scope>
</reference>
<gene>
    <name evidence="1" type="ORF">GPM918_LOCUS42328</name>
    <name evidence="2" type="ORF">SRO942_LOCUS43544</name>
</gene>
<dbReference type="Proteomes" id="UP000681722">
    <property type="component" value="Unassembled WGS sequence"/>
</dbReference>
<dbReference type="AlphaFoldDB" id="A0A816AU82"/>
<dbReference type="EMBL" id="CAJOBC010101783">
    <property type="protein sequence ID" value="CAF4475826.1"/>
    <property type="molecule type" value="Genomic_DNA"/>
</dbReference>
<sequence length="167" mass="19847">MSVYRNIIDLFVRYQFGCNTIVDLTEIPRYSEIYNDYHNSISDDVKTNIQTMIAHIPYDSMYIDTNAETYGSLIYILQESAQLHMRELYNSNNFQGSEHTMKIKTSVFKMNQLQAYADKVALEYWKNHGGNMSTFESSRSEVQRMFENVYDKLRIWILELKRFIKKS</sequence>
<proteinExistence type="predicted"/>
<evidence type="ECO:0000313" key="3">
    <source>
        <dbReference type="Proteomes" id="UP000663829"/>
    </source>
</evidence>
<name>A0A816AU82_9BILA</name>
<dbReference type="Proteomes" id="UP000663829">
    <property type="component" value="Unassembled WGS sequence"/>
</dbReference>
<comment type="caution">
    <text evidence="1">The sequence shown here is derived from an EMBL/GenBank/DDBJ whole genome shotgun (WGS) entry which is preliminary data.</text>
</comment>
<evidence type="ECO:0000313" key="1">
    <source>
        <dbReference type="EMBL" id="CAF1599331.1"/>
    </source>
</evidence>
<evidence type="ECO:0000313" key="2">
    <source>
        <dbReference type="EMBL" id="CAF4475826.1"/>
    </source>
</evidence>
<keyword evidence="3" id="KW-1185">Reference proteome</keyword>
<protein>
    <submittedName>
        <fullName evidence="1">Uncharacterized protein</fullName>
    </submittedName>
</protein>
<organism evidence="1 3">
    <name type="scientific">Didymodactylos carnosus</name>
    <dbReference type="NCBI Taxonomy" id="1234261"/>
    <lineage>
        <taxon>Eukaryota</taxon>
        <taxon>Metazoa</taxon>
        <taxon>Spiralia</taxon>
        <taxon>Gnathifera</taxon>
        <taxon>Rotifera</taxon>
        <taxon>Eurotatoria</taxon>
        <taxon>Bdelloidea</taxon>
        <taxon>Philodinida</taxon>
        <taxon>Philodinidae</taxon>
        <taxon>Didymodactylos</taxon>
    </lineage>
</organism>
<accession>A0A816AU82</accession>
<dbReference type="EMBL" id="CAJNOQ010035408">
    <property type="protein sequence ID" value="CAF1599331.1"/>
    <property type="molecule type" value="Genomic_DNA"/>
</dbReference>